<feature type="transmembrane region" description="Helical" evidence="1">
    <location>
        <begin position="6"/>
        <end position="25"/>
    </location>
</feature>
<accession>A0A1H6IEB1</accession>
<sequence>MIILIFIIPVIFVLVGIWGIVKLIIAKKKCTEYVDAAVVEFKIKHSSKGDSFYPVFGYRFEGVDYRSSSNFTSAFLRFKVGDQLGLYIDPDKPERFYCPKETIHRILFYLLFSGMGGLYMYLSYLKMI</sequence>
<keyword evidence="1" id="KW-1133">Transmembrane helix</keyword>
<dbReference type="InterPro" id="IPR021994">
    <property type="entry name" value="DUF3592"/>
</dbReference>
<feature type="domain" description="DUF3592" evidence="2">
    <location>
        <begin position="37"/>
        <end position="97"/>
    </location>
</feature>
<keyword evidence="1" id="KW-0472">Membrane</keyword>
<proteinExistence type="predicted"/>
<reference evidence="3 4" key="1">
    <citation type="submission" date="2016-10" db="EMBL/GenBank/DDBJ databases">
        <authorList>
            <person name="de Groot N.N."/>
        </authorList>
    </citation>
    <scope>NUCLEOTIDE SEQUENCE [LARGE SCALE GENOMIC DNA]</scope>
    <source>
        <strain evidence="3 4">YAD2003</strain>
    </source>
</reference>
<organism evidence="3 4">
    <name type="scientific">Ruminococcus flavefaciens</name>
    <dbReference type="NCBI Taxonomy" id="1265"/>
    <lineage>
        <taxon>Bacteria</taxon>
        <taxon>Bacillati</taxon>
        <taxon>Bacillota</taxon>
        <taxon>Clostridia</taxon>
        <taxon>Eubacteriales</taxon>
        <taxon>Oscillospiraceae</taxon>
        <taxon>Ruminococcus</taxon>
    </lineage>
</organism>
<feature type="transmembrane region" description="Helical" evidence="1">
    <location>
        <begin position="106"/>
        <end position="124"/>
    </location>
</feature>
<evidence type="ECO:0000259" key="2">
    <source>
        <dbReference type="Pfam" id="PF12158"/>
    </source>
</evidence>
<dbReference type="Pfam" id="PF12158">
    <property type="entry name" value="DUF3592"/>
    <property type="match status" value="1"/>
</dbReference>
<dbReference type="RefSeq" id="WP_074714688.1">
    <property type="nucleotide sequence ID" value="NZ_FNWV01000002.1"/>
</dbReference>
<keyword evidence="1" id="KW-0812">Transmembrane</keyword>
<evidence type="ECO:0000313" key="3">
    <source>
        <dbReference type="EMBL" id="SEH47648.1"/>
    </source>
</evidence>
<name>A0A1H6IEB1_RUMFL</name>
<dbReference type="Proteomes" id="UP000183190">
    <property type="component" value="Unassembled WGS sequence"/>
</dbReference>
<protein>
    <recommendedName>
        <fullName evidence="2">DUF3592 domain-containing protein</fullName>
    </recommendedName>
</protein>
<dbReference type="AlphaFoldDB" id="A0A1H6IEB1"/>
<gene>
    <name evidence="3" type="ORF">SAMN02910265_00911</name>
</gene>
<evidence type="ECO:0000313" key="4">
    <source>
        <dbReference type="Proteomes" id="UP000183190"/>
    </source>
</evidence>
<dbReference type="EMBL" id="FNWV01000002">
    <property type="protein sequence ID" value="SEH47648.1"/>
    <property type="molecule type" value="Genomic_DNA"/>
</dbReference>
<evidence type="ECO:0000256" key="1">
    <source>
        <dbReference type="SAM" id="Phobius"/>
    </source>
</evidence>
<dbReference type="OrthoDB" id="1822979at2"/>